<name>A0A1H9Q4R5_9BACI</name>
<keyword evidence="3" id="KW-1185">Reference proteome</keyword>
<accession>A0A1H9Q4R5</accession>
<dbReference type="OrthoDB" id="1937886at2"/>
<evidence type="ECO:0000256" key="1">
    <source>
        <dbReference type="SAM" id="Phobius"/>
    </source>
</evidence>
<gene>
    <name evidence="2" type="ORF">SAMN05518684_10222</name>
</gene>
<protein>
    <submittedName>
        <fullName evidence="2">Uncharacterized protein</fullName>
    </submittedName>
</protein>
<keyword evidence="1" id="KW-0812">Transmembrane</keyword>
<dbReference type="AlphaFoldDB" id="A0A1H9Q4R5"/>
<reference evidence="3" key="1">
    <citation type="submission" date="2016-10" db="EMBL/GenBank/DDBJ databases">
        <authorList>
            <person name="Varghese N."/>
            <person name="Submissions S."/>
        </authorList>
    </citation>
    <scope>NUCLEOTIDE SEQUENCE [LARGE SCALE GENOMIC DNA]</scope>
    <source>
        <strain evidence="3">S9</strain>
    </source>
</reference>
<organism evidence="2 3">
    <name type="scientific">Salipaludibacillus aurantiacus</name>
    <dbReference type="NCBI Taxonomy" id="1601833"/>
    <lineage>
        <taxon>Bacteria</taxon>
        <taxon>Bacillati</taxon>
        <taxon>Bacillota</taxon>
        <taxon>Bacilli</taxon>
        <taxon>Bacillales</taxon>
        <taxon>Bacillaceae</taxon>
    </lineage>
</organism>
<evidence type="ECO:0000313" key="2">
    <source>
        <dbReference type="EMBL" id="SER54843.1"/>
    </source>
</evidence>
<evidence type="ECO:0000313" key="3">
    <source>
        <dbReference type="Proteomes" id="UP000198571"/>
    </source>
</evidence>
<feature type="transmembrane region" description="Helical" evidence="1">
    <location>
        <begin position="65"/>
        <end position="85"/>
    </location>
</feature>
<keyword evidence="1" id="KW-1133">Transmembrane helix</keyword>
<sequence length="103" mass="11852">MRRLNRKHMSWSLIICLLVPFVLPSKFFYEGIGSFTYGFPLKYITIYQREPSSAWFFGNFFNGNAGLHINPAALLLNAFIIYLIVRFAVTNIKKKKDAGSIVQ</sequence>
<keyword evidence="1" id="KW-0472">Membrane</keyword>
<proteinExistence type="predicted"/>
<dbReference type="Proteomes" id="UP000198571">
    <property type="component" value="Unassembled WGS sequence"/>
</dbReference>
<dbReference type="EMBL" id="FOGT01000002">
    <property type="protein sequence ID" value="SER54843.1"/>
    <property type="molecule type" value="Genomic_DNA"/>
</dbReference>
<dbReference type="STRING" id="1601833.SAMN05518684_10222"/>